<sequence length="52" mass="5757">MGRQIEAEQYRRLTKEDNPPSQSTETPGTTRSVENVAPDQSKEPISVAQLVS</sequence>
<feature type="region of interest" description="Disordered" evidence="1">
    <location>
        <begin position="1"/>
        <end position="52"/>
    </location>
</feature>
<dbReference type="EMBL" id="JAIWYP010000011">
    <property type="protein sequence ID" value="KAH3739172.1"/>
    <property type="molecule type" value="Genomic_DNA"/>
</dbReference>
<evidence type="ECO:0000256" key="1">
    <source>
        <dbReference type="SAM" id="MobiDB-lite"/>
    </source>
</evidence>
<name>A0A9D4D5L8_DREPO</name>
<comment type="caution">
    <text evidence="2">The sequence shown here is derived from an EMBL/GenBank/DDBJ whole genome shotgun (WGS) entry which is preliminary data.</text>
</comment>
<reference evidence="2" key="1">
    <citation type="journal article" date="2019" name="bioRxiv">
        <title>The Genome of the Zebra Mussel, Dreissena polymorpha: A Resource for Invasive Species Research.</title>
        <authorList>
            <person name="McCartney M.A."/>
            <person name="Auch B."/>
            <person name="Kono T."/>
            <person name="Mallez S."/>
            <person name="Zhang Y."/>
            <person name="Obille A."/>
            <person name="Becker A."/>
            <person name="Abrahante J.E."/>
            <person name="Garbe J."/>
            <person name="Badalamenti J.P."/>
            <person name="Herman A."/>
            <person name="Mangelson H."/>
            <person name="Liachko I."/>
            <person name="Sullivan S."/>
            <person name="Sone E.D."/>
            <person name="Koren S."/>
            <person name="Silverstein K.A.T."/>
            <person name="Beckman K.B."/>
            <person name="Gohl D.M."/>
        </authorList>
    </citation>
    <scope>NUCLEOTIDE SEQUENCE</scope>
    <source>
        <strain evidence="2">Duluth1</strain>
        <tissue evidence="2">Whole animal</tissue>
    </source>
</reference>
<feature type="compositionally biased region" description="Basic and acidic residues" evidence="1">
    <location>
        <begin position="1"/>
        <end position="18"/>
    </location>
</feature>
<protein>
    <submittedName>
        <fullName evidence="2">Uncharacterized protein</fullName>
    </submittedName>
</protein>
<dbReference type="Proteomes" id="UP000828390">
    <property type="component" value="Unassembled WGS sequence"/>
</dbReference>
<organism evidence="2 3">
    <name type="scientific">Dreissena polymorpha</name>
    <name type="common">Zebra mussel</name>
    <name type="synonym">Mytilus polymorpha</name>
    <dbReference type="NCBI Taxonomy" id="45954"/>
    <lineage>
        <taxon>Eukaryota</taxon>
        <taxon>Metazoa</taxon>
        <taxon>Spiralia</taxon>
        <taxon>Lophotrochozoa</taxon>
        <taxon>Mollusca</taxon>
        <taxon>Bivalvia</taxon>
        <taxon>Autobranchia</taxon>
        <taxon>Heteroconchia</taxon>
        <taxon>Euheterodonta</taxon>
        <taxon>Imparidentia</taxon>
        <taxon>Neoheterodontei</taxon>
        <taxon>Myida</taxon>
        <taxon>Dreissenoidea</taxon>
        <taxon>Dreissenidae</taxon>
        <taxon>Dreissena</taxon>
    </lineage>
</organism>
<accession>A0A9D4D5L8</accession>
<proteinExistence type="predicted"/>
<evidence type="ECO:0000313" key="3">
    <source>
        <dbReference type="Proteomes" id="UP000828390"/>
    </source>
</evidence>
<reference evidence="2" key="2">
    <citation type="submission" date="2020-11" db="EMBL/GenBank/DDBJ databases">
        <authorList>
            <person name="McCartney M.A."/>
            <person name="Auch B."/>
            <person name="Kono T."/>
            <person name="Mallez S."/>
            <person name="Becker A."/>
            <person name="Gohl D.M."/>
            <person name="Silverstein K.A.T."/>
            <person name="Koren S."/>
            <person name="Bechman K.B."/>
            <person name="Herman A."/>
            <person name="Abrahante J.E."/>
            <person name="Garbe J."/>
        </authorList>
    </citation>
    <scope>NUCLEOTIDE SEQUENCE</scope>
    <source>
        <strain evidence="2">Duluth1</strain>
        <tissue evidence="2">Whole animal</tissue>
    </source>
</reference>
<feature type="compositionally biased region" description="Polar residues" evidence="1">
    <location>
        <begin position="19"/>
        <end position="33"/>
    </location>
</feature>
<evidence type="ECO:0000313" key="2">
    <source>
        <dbReference type="EMBL" id="KAH3739172.1"/>
    </source>
</evidence>
<dbReference type="AlphaFoldDB" id="A0A9D4D5L8"/>
<keyword evidence="3" id="KW-1185">Reference proteome</keyword>
<gene>
    <name evidence="2" type="ORF">DPMN_045819</name>
</gene>